<comment type="caution">
    <text evidence="2">The sequence shown here is derived from an EMBL/GenBank/DDBJ whole genome shotgun (WGS) entry which is preliminary data.</text>
</comment>
<name>A0A815UWJ9_ADIRI</name>
<feature type="signal peptide" evidence="1">
    <location>
        <begin position="1"/>
        <end position="23"/>
    </location>
</feature>
<evidence type="ECO:0000256" key="1">
    <source>
        <dbReference type="SAM" id="SignalP"/>
    </source>
</evidence>
<dbReference type="AlphaFoldDB" id="A0A815UWJ9"/>
<reference evidence="2" key="1">
    <citation type="submission" date="2021-02" db="EMBL/GenBank/DDBJ databases">
        <authorList>
            <person name="Nowell W R."/>
        </authorList>
    </citation>
    <scope>NUCLEOTIDE SEQUENCE</scope>
</reference>
<evidence type="ECO:0000313" key="2">
    <source>
        <dbReference type="EMBL" id="CAF1524543.1"/>
    </source>
</evidence>
<feature type="non-terminal residue" evidence="2">
    <location>
        <position position="1"/>
    </location>
</feature>
<keyword evidence="3" id="KW-1185">Reference proteome</keyword>
<evidence type="ECO:0000313" key="3">
    <source>
        <dbReference type="Proteomes" id="UP000663828"/>
    </source>
</evidence>
<sequence length="179" mass="19439">MKYSNTVLIILIYLAIFINRTQQQTIINITITTCNDFSCNLRRTPCSTNLDCECFAQASNSSTGICASAMISCSSLPACDMNNRTCSYDGTVCVQNTRCGEPVCYPTLLASTLMCPPLPTTPQVRLVPQARVALVVRPVPPAPLLLLVPLAQRVQLAHQVRLAHQAQVVLLAPLVLLVP</sequence>
<dbReference type="Proteomes" id="UP000663828">
    <property type="component" value="Unassembled WGS sequence"/>
</dbReference>
<feature type="chain" id="PRO_5032589635" evidence="1">
    <location>
        <begin position="24"/>
        <end position="179"/>
    </location>
</feature>
<accession>A0A815UWJ9</accession>
<keyword evidence="1" id="KW-0732">Signal</keyword>
<dbReference type="EMBL" id="CAJNOR010004743">
    <property type="protein sequence ID" value="CAF1524543.1"/>
    <property type="molecule type" value="Genomic_DNA"/>
</dbReference>
<protein>
    <submittedName>
        <fullName evidence="2">Uncharacterized protein</fullName>
    </submittedName>
</protein>
<organism evidence="2 3">
    <name type="scientific">Adineta ricciae</name>
    <name type="common">Rotifer</name>
    <dbReference type="NCBI Taxonomy" id="249248"/>
    <lineage>
        <taxon>Eukaryota</taxon>
        <taxon>Metazoa</taxon>
        <taxon>Spiralia</taxon>
        <taxon>Gnathifera</taxon>
        <taxon>Rotifera</taxon>
        <taxon>Eurotatoria</taxon>
        <taxon>Bdelloidea</taxon>
        <taxon>Adinetida</taxon>
        <taxon>Adinetidae</taxon>
        <taxon>Adineta</taxon>
    </lineage>
</organism>
<gene>
    <name evidence="2" type="ORF">XAT740_LOCUS41017</name>
</gene>
<proteinExistence type="predicted"/>